<keyword evidence="1" id="KW-0472">Membrane</keyword>
<accession>A0AAF0RAG1</accession>
<dbReference type="Proteomes" id="UP001234989">
    <property type="component" value="Chromosome 7"/>
</dbReference>
<sequence>MCGKYYSTNFLFKIITIIYQIIILSKIILIPKMLSNINHKNVHAFQKSNADRNARRRELYRLMPPEKKEILLARRRAKRAEMRKHNLSKSSMNNNLATALSSNSTMVSVVQSFDLMREPMLLLSEIDSTMPSKNNYIKLKEVSNCQFCKAMRFEYEPPAFCCSNSSIQLTSHEIPIELKSLYLENTELLKHFRTYIRTYNNIFAFTSLGVTMTKN</sequence>
<keyword evidence="1" id="KW-1133">Transmembrane helix</keyword>
<evidence type="ECO:0000256" key="1">
    <source>
        <dbReference type="SAM" id="Phobius"/>
    </source>
</evidence>
<protein>
    <submittedName>
        <fullName evidence="2">Uncharacterized protein</fullName>
    </submittedName>
</protein>
<gene>
    <name evidence="2" type="ORF">MTR67_030122</name>
</gene>
<evidence type="ECO:0000313" key="2">
    <source>
        <dbReference type="EMBL" id="WMV36737.1"/>
    </source>
</evidence>
<dbReference type="EMBL" id="CP133618">
    <property type="protein sequence ID" value="WMV36737.1"/>
    <property type="molecule type" value="Genomic_DNA"/>
</dbReference>
<name>A0AAF0RAG1_SOLVR</name>
<keyword evidence="1" id="KW-0812">Transmembrane</keyword>
<feature type="transmembrane region" description="Helical" evidence="1">
    <location>
        <begin position="12"/>
        <end position="30"/>
    </location>
</feature>
<reference evidence="2" key="1">
    <citation type="submission" date="2023-08" db="EMBL/GenBank/DDBJ databases">
        <title>A de novo genome assembly of Solanum verrucosum Schlechtendal, a Mexican diploid species geographically isolated from the other diploid A-genome species in potato relatives.</title>
        <authorList>
            <person name="Hosaka K."/>
        </authorList>
    </citation>
    <scope>NUCLEOTIDE SEQUENCE</scope>
    <source>
        <tissue evidence="2">Young leaves</tissue>
    </source>
</reference>
<proteinExistence type="predicted"/>
<evidence type="ECO:0000313" key="3">
    <source>
        <dbReference type="Proteomes" id="UP001234989"/>
    </source>
</evidence>
<dbReference type="AlphaFoldDB" id="A0AAF0RAG1"/>
<organism evidence="2 3">
    <name type="scientific">Solanum verrucosum</name>
    <dbReference type="NCBI Taxonomy" id="315347"/>
    <lineage>
        <taxon>Eukaryota</taxon>
        <taxon>Viridiplantae</taxon>
        <taxon>Streptophyta</taxon>
        <taxon>Embryophyta</taxon>
        <taxon>Tracheophyta</taxon>
        <taxon>Spermatophyta</taxon>
        <taxon>Magnoliopsida</taxon>
        <taxon>eudicotyledons</taxon>
        <taxon>Gunneridae</taxon>
        <taxon>Pentapetalae</taxon>
        <taxon>asterids</taxon>
        <taxon>lamiids</taxon>
        <taxon>Solanales</taxon>
        <taxon>Solanaceae</taxon>
        <taxon>Solanoideae</taxon>
        <taxon>Solaneae</taxon>
        <taxon>Solanum</taxon>
    </lineage>
</organism>
<keyword evidence="3" id="KW-1185">Reference proteome</keyword>